<keyword evidence="2" id="KW-0812">Transmembrane</keyword>
<keyword evidence="4" id="KW-1185">Reference proteome</keyword>
<feature type="transmembrane region" description="Helical" evidence="2">
    <location>
        <begin position="72"/>
        <end position="95"/>
    </location>
</feature>
<dbReference type="Proteomes" id="UP000625316">
    <property type="component" value="Unassembled WGS sequence"/>
</dbReference>
<feature type="region of interest" description="Disordered" evidence="1">
    <location>
        <begin position="1"/>
        <end position="56"/>
    </location>
</feature>
<reference evidence="3" key="1">
    <citation type="submission" date="2020-10" db="EMBL/GenBank/DDBJ databases">
        <authorList>
            <person name="Castelo-Branco R."/>
            <person name="Eusebio N."/>
            <person name="Adriana R."/>
            <person name="Vieira A."/>
            <person name="Brugerolle De Fraissinette N."/>
            <person name="Rezende De Castro R."/>
            <person name="Schneider M.P."/>
            <person name="Vasconcelos V."/>
            <person name="Leao P.N."/>
        </authorList>
    </citation>
    <scope>NUCLEOTIDE SEQUENCE</scope>
    <source>
        <strain evidence="3">LEGE 11480</strain>
    </source>
</reference>
<evidence type="ECO:0000313" key="4">
    <source>
        <dbReference type="Proteomes" id="UP000625316"/>
    </source>
</evidence>
<keyword evidence="2" id="KW-1133">Transmembrane helix</keyword>
<dbReference type="AlphaFoldDB" id="A0A928Z4L9"/>
<keyword evidence="2" id="KW-0472">Membrane</keyword>
<evidence type="ECO:0000313" key="3">
    <source>
        <dbReference type="EMBL" id="MBE9030350.1"/>
    </source>
</evidence>
<name>A0A928Z4L9_9CYAN</name>
<evidence type="ECO:0000256" key="2">
    <source>
        <dbReference type="SAM" id="Phobius"/>
    </source>
</evidence>
<protein>
    <submittedName>
        <fullName evidence="3">Chromosome segregation ATPase</fullName>
    </submittedName>
</protein>
<organism evidence="3 4">
    <name type="scientific">Romeriopsis navalis LEGE 11480</name>
    <dbReference type="NCBI Taxonomy" id="2777977"/>
    <lineage>
        <taxon>Bacteria</taxon>
        <taxon>Bacillati</taxon>
        <taxon>Cyanobacteriota</taxon>
        <taxon>Cyanophyceae</taxon>
        <taxon>Leptolyngbyales</taxon>
        <taxon>Leptolyngbyaceae</taxon>
        <taxon>Romeriopsis</taxon>
        <taxon>Romeriopsis navalis</taxon>
    </lineage>
</organism>
<feature type="compositionally biased region" description="Basic and acidic residues" evidence="1">
    <location>
        <begin position="40"/>
        <end position="52"/>
    </location>
</feature>
<evidence type="ECO:0000256" key="1">
    <source>
        <dbReference type="SAM" id="MobiDB-lite"/>
    </source>
</evidence>
<sequence length="644" mass="70816">MSRDRGTPNRTPSRGDGVNRRSGVRRSEHRSSPRAARTGVIERPRRAPDGRRPVASKTVSLRRRAFNLITDWRFFTLLGLSLTGGLTALSIAFIFKMPAVPNCPSVFWPLASASLRLHCAQLAASKETVPDLLEAIDLLNTLGKDHPLYKESSRLIEDWSAQILDLAEQDFQAGKIKSAIAGARQIPQDSAAAKLVDDRIKRWEKIWSKAQKIYNQAGEVLKKANLQDAQVFAARLLSIDNEYWQTTKYDQLNKLILSTRKDITRLGKAERALKRSVVDDIVASLQEISGILKQSFVHKDAQVLIPKLGRRLMDLAEAALDRRDYSTALDIANRIPGNVNLGKEVDDFRWIAQAQSKAWAGGGLNLEDAIADAEKIKPGRPSYDKAQRLIGRWQVEIRELARLDQAKKLAQAGDLQNAIAQAAQLSQSNQAAQDFLRETTGQVQDKQDRPILDQAEQSAIYGDAASLESAIAQAKKIGPDRSLYREARNRIKMWSGQLQGLRDQAAAQQAVIADTSTAADVQPVVTPESVELPTEVAAPSPEEAALRNERATLEQARNIASAGTPDALMQAIGMVQTVPDASPVRSNVLAAIDQWSQQMVQSAQYQAEFDVPGAIAIVQRVPPGTSGYADAQAFLARWRTSIGQ</sequence>
<dbReference type="EMBL" id="JADEXQ010000034">
    <property type="protein sequence ID" value="MBE9030350.1"/>
    <property type="molecule type" value="Genomic_DNA"/>
</dbReference>
<accession>A0A928Z4L9</accession>
<proteinExistence type="predicted"/>
<gene>
    <name evidence="3" type="ORF">IQ266_11470</name>
</gene>
<comment type="caution">
    <text evidence="3">The sequence shown here is derived from an EMBL/GenBank/DDBJ whole genome shotgun (WGS) entry which is preliminary data.</text>
</comment>